<dbReference type="PANTHER" id="PTHR23257">
    <property type="entry name" value="SERINE-THREONINE PROTEIN KINASE"/>
    <property type="match status" value="1"/>
</dbReference>
<dbReference type="PROSITE" id="PS50011">
    <property type="entry name" value="PROTEIN_KINASE_DOM"/>
    <property type="match status" value="1"/>
</dbReference>
<dbReference type="InterPro" id="IPR011009">
    <property type="entry name" value="Kinase-like_dom_sf"/>
</dbReference>
<reference evidence="2 3" key="1">
    <citation type="submission" date="2024-04" db="EMBL/GenBank/DDBJ databases">
        <title>Tritrichomonas musculus Genome.</title>
        <authorList>
            <person name="Alves-Ferreira E."/>
            <person name="Grigg M."/>
            <person name="Lorenzi H."/>
            <person name="Galac M."/>
        </authorList>
    </citation>
    <scope>NUCLEOTIDE SEQUENCE [LARGE SCALE GENOMIC DNA]</scope>
    <source>
        <strain evidence="2 3">EAF2021</strain>
    </source>
</reference>
<proteinExistence type="predicted"/>
<evidence type="ECO:0000259" key="1">
    <source>
        <dbReference type="PROSITE" id="PS50011"/>
    </source>
</evidence>
<evidence type="ECO:0000313" key="2">
    <source>
        <dbReference type="EMBL" id="KAK8887744.1"/>
    </source>
</evidence>
<keyword evidence="3" id="KW-1185">Reference proteome</keyword>
<gene>
    <name evidence="2" type="ORF">M9Y10_038798</name>
</gene>
<feature type="domain" description="Protein kinase" evidence="1">
    <location>
        <begin position="1"/>
        <end position="130"/>
    </location>
</feature>
<evidence type="ECO:0000313" key="3">
    <source>
        <dbReference type="Proteomes" id="UP001470230"/>
    </source>
</evidence>
<dbReference type="EMBL" id="JAPFFF010000006">
    <property type="protein sequence ID" value="KAK8887744.1"/>
    <property type="molecule type" value="Genomic_DNA"/>
</dbReference>
<dbReference type="Gene3D" id="1.10.510.10">
    <property type="entry name" value="Transferase(Phosphotransferase) domain 1"/>
    <property type="match status" value="1"/>
</dbReference>
<dbReference type="InterPro" id="IPR000719">
    <property type="entry name" value="Prot_kinase_dom"/>
</dbReference>
<dbReference type="SUPFAM" id="SSF56112">
    <property type="entry name" value="Protein kinase-like (PK-like)"/>
    <property type="match status" value="1"/>
</dbReference>
<dbReference type="Pfam" id="PF00069">
    <property type="entry name" value="Pkinase"/>
    <property type="match status" value="1"/>
</dbReference>
<protein>
    <recommendedName>
        <fullName evidence="1">Protein kinase domain-containing protein</fullName>
    </recommendedName>
</protein>
<organism evidence="2 3">
    <name type="scientific">Tritrichomonas musculus</name>
    <dbReference type="NCBI Taxonomy" id="1915356"/>
    <lineage>
        <taxon>Eukaryota</taxon>
        <taxon>Metamonada</taxon>
        <taxon>Parabasalia</taxon>
        <taxon>Tritrichomonadida</taxon>
        <taxon>Tritrichomonadidae</taxon>
        <taxon>Tritrichomonas</taxon>
    </lineage>
</organism>
<accession>A0ABR2K9E6</accession>
<name>A0ABR2K9E6_9EUKA</name>
<dbReference type="Proteomes" id="UP001470230">
    <property type="component" value="Unassembled WGS sequence"/>
</dbReference>
<comment type="caution">
    <text evidence="2">The sequence shown here is derived from an EMBL/GenBank/DDBJ whole genome shotgun (WGS) entry which is preliminary data.</text>
</comment>
<sequence length="130" mass="14639">MLTSTLKAKVAVEVAFAMLHLHTLGMMHRDLKIESIMMNSVSEAKVIDFDLVHVNEQFASSFNDTLAKGVGTLAYMSPEMQNEDEYDNKTDVYSYGVVLYVLFTGSSEAEDERQAEQESSFFPIAFICNY</sequence>
<dbReference type="InterPro" id="IPR050167">
    <property type="entry name" value="Ser_Thr_protein_kinase"/>
</dbReference>